<evidence type="ECO:0000313" key="1">
    <source>
        <dbReference type="EMBL" id="CAK5069032.1"/>
    </source>
</evidence>
<dbReference type="Proteomes" id="UP001497535">
    <property type="component" value="Unassembled WGS sequence"/>
</dbReference>
<keyword evidence="2" id="KW-1185">Reference proteome</keyword>
<sequence length="341" mass="39105">MIFVNSSIVRFPTISRCVNLQHSPISSILIGPAVKLLLLKYNLNLENIKKRSGPKSNILKSDVLKYIFDTNLTPISLQQQNKLSTKDKLLKDKQKQSFPEIPFSFKQKEFIEKHSKIPHSYLSTNVSFSKIKKLSNQLKLFSSVDFPIESFVVYSCAQALKSVPEINVFWNENNYLQKSTNINISILDENKIPIIFNFADKLGLEMIAKLLKENKNLKEEMERTFSIFNLSKLNISKFTSIITSPQTSILTIGSSNESLNLTLCYDARAIQEVDCCRFLNILNLNLSEPNLNLFLNDKINLGNNLEEKEEVEEEESDEKNLKKFVNKDSNDIELEILTKLL</sequence>
<gene>
    <name evidence="1" type="ORF">MENTE1834_LOCUS18239</name>
</gene>
<reference evidence="1" key="1">
    <citation type="submission" date="2023-11" db="EMBL/GenBank/DDBJ databases">
        <authorList>
            <person name="Poullet M."/>
        </authorList>
    </citation>
    <scope>NUCLEOTIDE SEQUENCE</scope>
    <source>
        <strain evidence="1">E1834</strain>
    </source>
</reference>
<comment type="caution">
    <text evidence="1">The sequence shown here is derived from an EMBL/GenBank/DDBJ whole genome shotgun (WGS) entry which is preliminary data.</text>
</comment>
<accession>A0ACB0YZC9</accession>
<dbReference type="EMBL" id="CAVMJV010000021">
    <property type="protein sequence ID" value="CAK5069032.1"/>
    <property type="molecule type" value="Genomic_DNA"/>
</dbReference>
<organism evidence="1 2">
    <name type="scientific">Meloidogyne enterolobii</name>
    <name type="common">Root-knot nematode worm</name>
    <name type="synonym">Meloidogyne mayaguensis</name>
    <dbReference type="NCBI Taxonomy" id="390850"/>
    <lineage>
        <taxon>Eukaryota</taxon>
        <taxon>Metazoa</taxon>
        <taxon>Ecdysozoa</taxon>
        <taxon>Nematoda</taxon>
        <taxon>Chromadorea</taxon>
        <taxon>Rhabditida</taxon>
        <taxon>Tylenchina</taxon>
        <taxon>Tylenchomorpha</taxon>
        <taxon>Tylenchoidea</taxon>
        <taxon>Meloidogynidae</taxon>
        <taxon>Meloidogyninae</taxon>
        <taxon>Meloidogyne</taxon>
    </lineage>
</organism>
<evidence type="ECO:0000313" key="2">
    <source>
        <dbReference type="Proteomes" id="UP001497535"/>
    </source>
</evidence>
<proteinExistence type="predicted"/>
<protein>
    <submittedName>
        <fullName evidence="1">Uncharacterized protein</fullName>
    </submittedName>
</protein>
<name>A0ACB0YZC9_MELEN</name>